<keyword evidence="1" id="KW-0812">Transmembrane</keyword>
<reference evidence="2" key="1">
    <citation type="submission" date="2014-11" db="EMBL/GenBank/DDBJ databases">
        <authorList>
            <person name="Amaro Gonzalez C."/>
        </authorList>
    </citation>
    <scope>NUCLEOTIDE SEQUENCE</scope>
</reference>
<protein>
    <submittedName>
        <fullName evidence="2">Uncharacterized protein</fullName>
    </submittedName>
</protein>
<keyword evidence="1" id="KW-1133">Transmembrane helix</keyword>
<sequence>MLAGASVMTDDACMNCPRQMFFLFIYFPLNTLNLWGIGKEHQY</sequence>
<evidence type="ECO:0000313" key="2">
    <source>
        <dbReference type="EMBL" id="JAH38594.1"/>
    </source>
</evidence>
<evidence type="ECO:0000256" key="1">
    <source>
        <dbReference type="SAM" id="Phobius"/>
    </source>
</evidence>
<dbReference type="AlphaFoldDB" id="A0A0E9SB10"/>
<name>A0A0E9SB10_ANGAN</name>
<keyword evidence="1" id="KW-0472">Membrane</keyword>
<organism evidence="2">
    <name type="scientific">Anguilla anguilla</name>
    <name type="common">European freshwater eel</name>
    <name type="synonym">Muraena anguilla</name>
    <dbReference type="NCBI Taxonomy" id="7936"/>
    <lineage>
        <taxon>Eukaryota</taxon>
        <taxon>Metazoa</taxon>
        <taxon>Chordata</taxon>
        <taxon>Craniata</taxon>
        <taxon>Vertebrata</taxon>
        <taxon>Euteleostomi</taxon>
        <taxon>Actinopterygii</taxon>
        <taxon>Neopterygii</taxon>
        <taxon>Teleostei</taxon>
        <taxon>Anguilliformes</taxon>
        <taxon>Anguillidae</taxon>
        <taxon>Anguilla</taxon>
    </lineage>
</organism>
<feature type="transmembrane region" description="Helical" evidence="1">
    <location>
        <begin position="20"/>
        <end position="38"/>
    </location>
</feature>
<accession>A0A0E9SB10</accession>
<reference evidence="2" key="2">
    <citation type="journal article" date="2015" name="Fish Shellfish Immunol.">
        <title>Early steps in the European eel (Anguilla anguilla)-Vibrio vulnificus interaction in the gills: Role of the RtxA13 toxin.</title>
        <authorList>
            <person name="Callol A."/>
            <person name="Pajuelo D."/>
            <person name="Ebbesson L."/>
            <person name="Teles M."/>
            <person name="MacKenzie S."/>
            <person name="Amaro C."/>
        </authorList>
    </citation>
    <scope>NUCLEOTIDE SEQUENCE</scope>
</reference>
<proteinExistence type="predicted"/>
<dbReference type="EMBL" id="GBXM01069983">
    <property type="protein sequence ID" value="JAH38594.1"/>
    <property type="molecule type" value="Transcribed_RNA"/>
</dbReference>